<accession>A0AAQ3PCQ3</accession>
<keyword evidence="2" id="KW-1185">Reference proteome</keyword>
<reference evidence="1 2" key="1">
    <citation type="journal article" date="2023" name="Life. Sci Alliance">
        <title>Evolutionary insights into 3D genome organization and epigenetic landscape of Vigna mungo.</title>
        <authorList>
            <person name="Junaid A."/>
            <person name="Singh B."/>
            <person name="Bhatia S."/>
        </authorList>
    </citation>
    <scope>NUCLEOTIDE SEQUENCE [LARGE SCALE GENOMIC DNA]</scope>
    <source>
        <strain evidence="1">Urdbean</strain>
    </source>
</reference>
<name>A0AAQ3PCQ3_VIGMU</name>
<organism evidence="1 2">
    <name type="scientific">Vigna mungo</name>
    <name type="common">Black gram</name>
    <name type="synonym">Phaseolus mungo</name>
    <dbReference type="NCBI Taxonomy" id="3915"/>
    <lineage>
        <taxon>Eukaryota</taxon>
        <taxon>Viridiplantae</taxon>
        <taxon>Streptophyta</taxon>
        <taxon>Embryophyta</taxon>
        <taxon>Tracheophyta</taxon>
        <taxon>Spermatophyta</taxon>
        <taxon>Magnoliopsida</taxon>
        <taxon>eudicotyledons</taxon>
        <taxon>Gunneridae</taxon>
        <taxon>Pentapetalae</taxon>
        <taxon>rosids</taxon>
        <taxon>fabids</taxon>
        <taxon>Fabales</taxon>
        <taxon>Fabaceae</taxon>
        <taxon>Papilionoideae</taxon>
        <taxon>50 kb inversion clade</taxon>
        <taxon>NPAAA clade</taxon>
        <taxon>indigoferoid/millettioid clade</taxon>
        <taxon>Phaseoleae</taxon>
        <taxon>Vigna</taxon>
    </lineage>
</organism>
<evidence type="ECO:0000313" key="1">
    <source>
        <dbReference type="EMBL" id="WVZ24650.1"/>
    </source>
</evidence>
<evidence type="ECO:0000313" key="2">
    <source>
        <dbReference type="Proteomes" id="UP001374535"/>
    </source>
</evidence>
<dbReference type="PANTHER" id="PTHR34724:SF2">
    <property type="entry name" value="OS12G0596101 PROTEIN"/>
    <property type="match status" value="1"/>
</dbReference>
<sequence>MFTRCQRSIYLSYSRLSKSFHIQLVAPENVRVTESIMCYKVLCQKCGKYSWAGCGEHLASVYRNIGEGNHCMCRSWPGLVIPRQHQQQQPTQSTTPPQGISTFDCWRYAAQIIKGLFGYQKSTSL</sequence>
<dbReference type="Proteomes" id="UP001374535">
    <property type="component" value="Chromosome 1"/>
</dbReference>
<gene>
    <name evidence="1" type="ORF">V8G54_003194</name>
</gene>
<proteinExistence type="predicted"/>
<dbReference type="EMBL" id="CP144700">
    <property type="protein sequence ID" value="WVZ24650.1"/>
    <property type="molecule type" value="Genomic_DNA"/>
</dbReference>
<dbReference type="PANTHER" id="PTHR34724">
    <property type="entry name" value="OS12G0596101 PROTEIN"/>
    <property type="match status" value="1"/>
</dbReference>
<dbReference type="AlphaFoldDB" id="A0AAQ3PCQ3"/>
<protein>
    <submittedName>
        <fullName evidence="1">Uncharacterized protein</fullName>
    </submittedName>
</protein>